<evidence type="ECO:0000256" key="1">
    <source>
        <dbReference type="ARBA" id="ARBA00022553"/>
    </source>
</evidence>
<keyword evidence="1 3" id="KW-0597">Phosphoprotein</keyword>
<organism evidence="6 7">
    <name type="scientific">Roseovarius mucosus</name>
    <dbReference type="NCBI Taxonomy" id="215743"/>
    <lineage>
        <taxon>Bacteria</taxon>
        <taxon>Pseudomonadati</taxon>
        <taxon>Pseudomonadota</taxon>
        <taxon>Alphaproteobacteria</taxon>
        <taxon>Rhodobacterales</taxon>
        <taxon>Roseobacteraceae</taxon>
        <taxon>Roseovarius</taxon>
    </lineage>
</organism>
<feature type="modified residue" description="4-aspartylphosphate" evidence="3">
    <location>
        <position position="56"/>
    </location>
</feature>
<dbReference type="SUPFAM" id="SSF52172">
    <property type="entry name" value="CheY-like"/>
    <property type="match status" value="1"/>
</dbReference>
<dbReference type="SUPFAM" id="SSF46894">
    <property type="entry name" value="C-terminal effector domain of the bipartite response regulators"/>
    <property type="match status" value="1"/>
</dbReference>
<dbReference type="PRINTS" id="PR00038">
    <property type="entry name" value="HTHLUXR"/>
</dbReference>
<dbReference type="EMBL" id="CP020474">
    <property type="protein sequence ID" value="ARE84328.1"/>
    <property type="molecule type" value="Genomic_DNA"/>
</dbReference>
<proteinExistence type="predicted"/>
<keyword evidence="2" id="KW-0238">DNA-binding</keyword>
<evidence type="ECO:0000259" key="5">
    <source>
        <dbReference type="PROSITE" id="PS50110"/>
    </source>
</evidence>
<dbReference type="SMART" id="SM00448">
    <property type="entry name" value="REC"/>
    <property type="match status" value="1"/>
</dbReference>
<dbReference type="CDD" id="cd17535">
    <property type="entry name" value="REC_NarL-like"/>
    <property type="match status" value="1"/>
</dbReference>
<dbReference type="InterPro" id="IPR039420">
    <property type="entry name" value="WalR-like"/>
</dbReference>
<dbReference type="RefSeq" id="WP_198385530.1">
    <property type="nucleotide sequence ID" value="NZ_CP020474.1"/>
</dbReference>
<dbReference type="CDD" id="cd06170">
    <property type="entry name" value="LuxR_C_like"/>
    <property type="match status" value="1"/>
</dbReference>
<dbReference type="PROSITE" id="PS50110">
    <property type="entry name" value="RESPONSE_REGULATORY"/>
    <property type="match status" value="1"/>
</dbReference>
<dbReference type="Gene3D" id="3.40.50.2300">
    <property type="match status" value="1"/>
</dbReference>
<dbReference type="SMART" id="SM00421">
    <property type="entry name" value="HTH_LUXR"/>
    <property type="match status" value="1"/>
</dbReference>
<gene>
    <name evidence="6" type="primary">liaR</name>
    <name evidence="6" type="ORF">ROSMUCSMR3_02861</name>
</gene>
<evidence type="ECO:0000256" key="2">
    <source>
        <dbReference type="ARBA" id="ARBA00023125"/>
    </source>
</evidence>
<keyword evidence="7" id="KW-1185">Reference proteome</keyword>
<evidence type="ECO:0000256" key="3">
    <source>
        <dbReference type="PROSITE-ProRule" id="PRU00169"/>
    </source>
</evidence>
<dbReference type="InterPro" id="IPR000792">
    <property type="entry name" value="Tscrpt_reg_LuxR_C"/>
</dbReference>
<reference evidence="6 7" key="1">
    <citation type="submission" date="2017-03" db="EMBL/GenBank/DDBJ databases">
        <title>Genome Sequence of Roseovarius mucosus strain SMR3 Isolated from a culture of the Diatom Skeletonema marinoi.</title>
        <authorList>
            <person name="Topel M."/>
            <person name="Pinder M."/>
            <person name="Johansson O.N."/>
            <person name="Kourtchenko O."/>
            <person name="Godhe A."/>
            <person name="Clarke A.K."/>
        </authorList>
    </citation>
    <scope>NUCLEOTIDE SEQUENCE [LARGE SCALE GENOMIC DNA]</scope>
    <source>
        <strain evidence="6 7">SMR3</strain>
    </source>
</reference>
<dbReference type="KEGG" id="rmm:ROSMUCSMR3_02861"/>
<dbReference type="GO" id="GO:0006355">
    <property type="term" value="P:regulation of DNA-templated transcription"/>
    <property type="evidence" value="ECO:0007669"/>
    <property type="project" value="InterPro"/>
</dbReference>
<dbReference type="PANTHER" id="PTHR43214:SF43">
    <property type="entry name" value="TWO-COMPONENT RESPONSE REGULATOR"/>
    <property type="match status" value="1"/>
</dbReference>
<feature type="domain" description="Response regulatory" evidence="5">
    <location>
        <begin position="5"/>
        <end position="120"/>
    </location>
</feature>
<sequence>MKKLRIVLVDDHPIVLSGLEDLIEKTGKYEIVATGRSAEDAVSIARAHAPDLLVIDLQMPGDVQASIIEITRRRDAPRLLVFTASNRLEDCNEAMGNGAMGYVVKGSSGGELFHALDSLALGEEYISPCIALKVMRDARKPKQRAEASDSISLSYREDQIIAHLMQGASNKEIANELHLSEKTVKYYMTQIMQKFNVSNRLSVVIEAQKTGISRSA</sequence>
<dbReference type="PANTHER" id="PTHR43214">
    <property type="entry name" value="TWO-COMPONENT RESPONSE REGULATOR"/>
    <property type="match status" value="1"/>
</dbReference>
<dbReference type="InterPro" id="IPR011006">
    <property type="entry name" value="CheY-like_superfamily"/>
</dbReference>
<evidence type="ECO:0000259" key="4">
    <source>
        <dbReference type="PROSITE" id="PS50043"/>
    </source>
</evidence>
<dbReference type="InterPro" id="IPR001789">
    <property type="entry name" value="Sig_transdc_resp-reg_receiver"/>
</dbReference>
<name>A0A1V0RRC9_9RHOB</name>
<evidence type="ECO:0000313" key="6">
    <source>
        <dbReference type="EMBL" id="ARE84328.1"/>
    </source>
</evidence>
<dbReference type="Pfam" id="PF00196">
    <property type="entry name" value="GerE"/>
    <property type="match status" value="1"/>
</dbReference>
<accession>A0A1V0RRC9</accession>
<dbReference type="AlphaFoldDB" id="A0A1V0RRC9"/>
<dbReference type="InterPro" id="IPR016032">
    <property type="entry name" value="Sig_transdc_resp-reg_C-effctor"/>
</dbReference>
<feature type="domain" description="HTH luxR-type" evidence="4">
    <location>
        <begin position="146"/>
        <end position="211"/>
    </location>
</feature>
<evidence type="ECO:0000313" key="7">
    <source>
        <dbReference type="Proteomes" id="UP000192273"/>
    </source>
</evidence>
<dbReference type="Pfam" id="PF00072">
    <property type="entry name" value="Response_reg"/>
    <property type="match status" value="1"/>
</dbReference>
<dbReference type="PROSITE" id="PS50043">
    <property type="entry name" value="HTH_LUXR_2"/>
    <property type="match status" value="1"/>
</dbReference>
<dbReference type="Proteomes" id="UP000192273">
    <property type="component" value="Chromosome"/>
</dbReference>
<dbReference type="GO" id="GO:0003677">
    <property type="term" value="F:DNA binding"/>
    <property type="evidence" value="ECO:0007669"/>
    <property type="project" value="UniProtKB-KW"/>
</dbReference>
<dbReference type="InterPro" id="IPR058245">
    <property type="entry name" value="NreC/VraR/RcsB-like_REC"/>
</dbReference>
<dbReference type="GO" id="GO:0000160">
    <property type="term" value="P:phosphorelay signal transduction system"/>
    <property type="evidence" value="ECO:0007669"/>
    <property type="project" value="InterPro"/>
</dbReference>
<protein>
    <submittedName>
        <fullName evidence="6">Transcriptional regulatory protein LiaR</fullName>
    </submittedName>
</protein>